<dbReference type="OrthoDB" id="9773772at2"/>
<gene>
    <name evidence="1" type="ORF">Q765_18390</name>
</gene>
<keyword evidence="2" id="KW-1185">Reference proteome</keyword>
<dbReference type="Proteomes" id="UP000030152">
    <property type="component" value="Unassembled WGS sequence"/>
</dbReference>
<dbReference type="RefSeq" id="WP_020212877.1">
    <property type="nucleotide sequence ID" value="NZ_JRLX01000029.1"/>
</dbReference>
<dbReference type="SUPFAM" id="SSF56112">
    <property type="entry name" value="Protein kinase-like (PK-like)"/>
    <property type="match status" value="1"/>
</dbReference>
<evidence type="ECO:0000313" key="1">
    <source>
        <dbReference type="EMBL" id="KGO84984.1"/>
    </source>
</evidence>
<protein>
    <submittedName>
        <fullName evidence="1">Kdo domain containing protein</fullName>
    </submittedName>
</protein>
<evidence type="ECO:0000313" key="2">
    <source>
        <dbReference type="Proteomes" id="UP000030152"/>
    </source>
</evidence>
<dbReference type="EMBL" id="JRLX01000029">
    <property type="protein sequence ID" value="KGO84984.1"/>
    <property type="molecule type" value="Genomic_DNA"/>
</dbReference>
<proteinExistence type="predicted"/>
<sequence length="254" mass="30490">MQFRIHQDFKNLTQNLILVIDNFKDQGKDFVIGTRNIIKEFDVDGNKVIVKSFKIPNVLNKLIYRYFRKSKAKRSYEYAIKLQEKGIGTPQPYAWFENHDILGLTDSYYISEHLFADLTFRELVEIPDFPDHENILRQFTHFCFLLHEKGVEFTDHSPGNTLIKKVADGKYNFYLVDLNRMNFHDSMNFNLRMENLKRLTPKQEMVAVMSNEYAKYYNKSEAEIFESLWHKTSEFQRKFWRKRALKKKLKFKKA</sequence>
<dbReference type="InterPro" id="IPR011009">
    <property type="entry name" value="Kinase-like_dom_sf"/>
</dbReference>
<comment type="caution">
    <text evidence="1">The sequence shown here is derived from an EMBL/GenBank/DDBJ whole genome shotgun (WGS) entry which is preliminary data.</text>
</comment>
<reference evidence="1 2" key="1">
    <citation type="submission" date="2013-09" db="EMBL/GenBank/DDBJ databases">
        <authorList>
            <person name="Zeng Z."/>
            <person name="Chen C."/>
        </authorList>
    </citation>
    <scope>NUCLEOTIDE SEQUENCE [LARGE SCALE GENOMIC DNA]</scope>
    <source>
        <strain evidence="1 2">WB 3.3-2</strain>
    </source>
</reference>
<name>A0A0A2LY92_9FLAO</name>
<dbReference type="eggNOG" id="COG3642">
    <property type="taxonomic scope" value="Bacteria"/>
</dbReference>
<dbReference type="STRING" id="1121895.GCA_000378485_01723"/>
<dbReference type="AlphaFoldDB" id="A0A0A2LY92"/>
<organism evidence="1 2">
    <name type="scientific">Flavobacterium rivuli WB 3.3-2 = DSM 21788</name>
    <dbReference type="NCBI Taxonomy" id="1121895"/>
    <lineage>
        <taxon>Bacteria</taxon>
        <taxon>Pseudomonadati</taxon>
        <taxon>Bacteroidota</taxon>
        <taxon>Flavobacteriia</taxon>
        <taxon>Flavobacteriales</taxon>
        <taxon>Flavobacteriaceae</taxon>
        <taxon>Flavobacterium</taxon>
    </lineage>
</organism>
<accession>A0A0A2LY92</accession>